<proteinExistence type="predicted"/>
<feature type="signal peptide" evidence="2">
    <location>
        <begin position="1"/>
        <end position="18"/>
    </location>
</feature>
<keyword evidence="4" id="KW-1185">Reference proteome</keyword>
<dbReference type="Gene3D" id="2.40.260.10">
    <property type="entry name" value="Sortase"/>
    <property type="match status" value="1"/>
</dbReference>
<evidence type="ECO:0000256" key="1">
    <source>
        <dbReference type="ARBA" id="ARBA00022801"/>
    </source>
</evidence>
<comment type="caution">
    <text evidence="3">The sequence shown here is derived from an EMBL/GenBank/DDBJ whole genome shotgun (WGS) entry which is preliminary data.</text>
</comment>
<dbReference type="Proteomes" id="UP001161409">
    <property type="component" value="Unassembled WGS sequence"/>
</dbReference>
<reference evidence="3" key="2">
    <citation type="submission" date="2023-01" db="EMBL/GenBank/DDBJ databases">
        <title>Draft genome sequence of Sneathiella chinensis strain NBRC 103408.</title>
        <authorList>
            <person name="Sun Q."/>
            <person name="Mori K."/>
        </authorList>
    </citation>
    <scope>NUCLEOTIDE SEQUENCE</scope>
    <source>
        <strain evidence="3">NBRC 103408</strain>
    </source>
</reference>
<keyword evidence="2" id="KW-0732">Signal</keyword>
<evidence type="ECO:0008006" key="5">
    <source>
        <dbReference type="Google" id="ProtNLM"/>
    </source>
</evidence>
<dbReference type="Pfam" id="PF04203">
    <property type="entry name" value="Sortase"/>
    <property type="match status" value="1"/>
</dbReference>
<dbReference type="InterPro" id="IPR005754">
    <property type="entry name" value="Sortase"/>
</dbReference>
<gene>
    <name evidence="3" type="ORF">GCM10007924_11910</name>
</gene>
<dbReference type="InterPro" id="IPR041999">
    <property type="entry name" value="Sortase_D_1"/>
</dbReference>
<feature type="chain" id="PRO_5045122775" description="Class GN sortase" evidence="2">
    <location>
        <begin position="19"/>
        <end position="196"/>
    </location>
</feature>
<keyword evidence="1" id="KW-0378">Hydrolase</keyword>
<sequence>MVKRVLFCFSIVVMLALAAWQLGQAGLLAAKAWAAPILIEQAWTQGQLSGQAVKPWRWGDSAPIARLEEPGQGVTRFVMDGGNMRNLAFGPVLSEDKGRTILYGHRDTHFRFLKSVEAGDVFSFQKLGEEAESWTVSKRFIADADNLYLPVGQTDGSLFLITCYPFDSLDPDTDQRLVVELVREGPAPASLSLADL</sequence>
<accession>A0ABQ5U1C1</accession>
<organism evidence="3 4">
    <name type="scientific">Sneathiella chinensis</name>
    <dbReference type="NCBI Taxonomy" id="349750"/>
    <lineage>
        <taxon>Bacteria</taxon>
        <taxon>Pseudomonadati</taxon>
        <taxon>Pseudomonadota</taxon>
        <taxon>Alphaproteobacteria</taxon>
        <taxon>Sneathiellales</taxon>
        <taxon>Sneathiellaceae</taxon>
        <taxon>Sneathiella</taxon>
    </lineage>
</organism>
<protein>
    <recommendedName>
        <fullName evidence="5">Class GN sortase</fullName>
    </recommendedName>
</protein>
<reference evidence="3" key="1">
    <citation type="journal article" date="2014" name="Int. J. Syst. Evol. Microbiol.">
        <title>Complete genome of a new Firmicutes species belonging to the dominant human colonic microbiota ('Ruminococcus bicirculans') reveals two chromosomes and a selective capacity to utilize plant glucans.</title>
        <authorList>
            <consortium name="NISC Comparative Sequencing Program"/>
            <person name="Wegmann U."/>
            <person name="Louis P."/>
            <person name="Goesmann A."/>
            <person name="Henrissat B."/>
            <person name="Duncan S.H."/>
            <person name="Flint H.J."/>
        </authorList>
    </citation>
    <scope>NUCLEOTIDE SEQUENCE</scope>
    <source>
        <strain evidence="3">NBRC 103408</strain>
    </source>
</reference>
<dbReference type="SUPFAM" id="SSF63817">
    <property type="entry name" value="Sortase"/>
    <property type="match status" value="1"/>
</dbReference>
<evidence type="ECO:0000256" key="2">
    <source>
        <dbReference type="SAM" id="SignalP"/>
    </source>
</evidence>
<dbReference type="EMBL" id="BSNF01000001">
    <property type="protein sequence ID" value="GLQ05970.1"/>
    <property type="molecule type" value="Genomic_DNA"/>
</dbReference>
<name>A0ABQ5U1C1_9PROT</name>
<dbReference type="CDD" id="cd05828">
    <property type="entry name" value="Sortase_D_1"/>
    <property type="match status" value="1"/>
</dbReference>
<evidence type="ECO:0000313" key="3">
    <source>
        <dbReference type="EMBL" id="GLQ05970.1"/>
    </source>
</evidence>
<evidence type="ECO:0000313" key="4">
    <source>
        <dbReference type="Proteomes" id="UP001161409"/>
    </source>
</evidence>
<dbReference type="InterPro" id="IPR023365">
    <property type="entry name" value="Sortase_dom-sf"/>
</dbReference>
<dbReference type="RefSeq" id="WP_169559926.1">
    <property type="nucleotide sequence ID" value="NZ_BSNF01000001.1"/>
</dbReference>